<feature type="non-terminal residue" evidence="2">
    <location>
        <position position="1"/>
    </location>
</feature>
<organism evidence="2 3">
    <name type="scientific">Pinctada imbricata</name>
    <name type="common">Atlantic pearl-oyster</name>
    <name type="synonym">Pinctada martensii</name>
    <dbReference type="NCBI Taxonomy" id="66713"/>
    <lineage>
        <taxon>Eukaryota</taxon>
        <taxon>Metazoa</taxon>
        <taxon>Spiralia</taxon>
        <taxon>Lophotrochozoa</taxon>
        <taxon>Mollusca</taxon>
        <taxon>Bivalvia</taxon>
        <taxon>Autobranchia</taxon>
        <taxon>Pteriomorphia</taxon>
        <taxon>Pterioida</taxon>
        <taxon>Pterioidea</taxon>
        <taxon>Pteriidae</taxon>
        <taxon>Pinctada</taxon>
    </lineage>
</organism>
<dbReference type="PANTHER" id="PTHR22803">
    <property type="entry name" value="MANNOSE, PHOSPHOLIPASE, LECTIN RECEPTOR RELATED"/>
    <property type="match status" value="1"/>
</dbReference>
<dbReference type="InterPro" id="IPR016186">
    <property type="entry name" value="C-type_lectin-like/link_sf"/>
</dbReference>
<evidence type="ECO:0000259" key="1">
    <source>
        <dbReference type="PROSITE" id="PS50041"/>
    </source>
</evidence>
<evidence type="ECO:0000313" key="2">
    <source>
        <dbReference type="EMBL" id="KAK3094490.1"/>
    </source>
</evidence>
<sequence>GGYGPSKLMYRKVANVGPLRQFCPFGWDHYAGSCYYFSRNKLSWFDAAMKCAYMGGSLAMVNQAHENSYLKLMCAKNKMSYGVWFGLNNVLFPKSHSWLWGYGKKACTWFDWFGKGPKFKDQNHKCVAFNEGYHYQWSVENCRQKMYYICELNPVSIYGFFSKLRQKL</sequence>
<dbReference type="PROSITE" id="PS50041">
    <property type="entry name" value="C_TYPE_LECTIN_2"/>
    <property type="match status" value="1"/>
</dbReference>
<dbReference type="AlphaFoldDB" id="A0AA88Y7R6"/>
<dbReference type="InterPro" id="IPR050111">
    <property type="entry name" value="C-type_lectin/snaclec_domain"/>
</dbReference>
<dbReference type="EMBL" id="VSWD01000008">
    <property type="protein sequence ID" value="KAK3094490.1"/>
    <property type="molecule type" value="Genomic_DNA"/>
</dbReference>
<dbReference type="SUPFAM" id="SSF56436">
    <property type="entry name" value="C-type lectin-like"/>
    <property type="match status" value="1"/>
</dbReference>
<dbReference type="Gene3D" id="3.10.100.10">
    <property type="entry name" value="Mannose-Binding Protein A, subunit A"/>
    <property type="match status" value="1"/>
</dbReference>
<accession>A0AA88Y7R6</accession>
<dbReference type="InterPro" id="IPR001304">
    <property type="entry name" value="C-type_lectin-like"/>
</dbReference>
<reference evidence="2" key="1">
    <citation type="submission" date="2019-08" db="EMBL/GenBank/DDBJ databases">
        <title>The improved chromosome-level genome for the pearl oyster Pinctada fucata martensii using PacBio sequencing and Hi-C.</title>
        <authorList>
            <person name="Zheng Z."/>
        </authorList>
    </citation>
    <scope>NUCLEOTIDE SEQUENCE</scope>
    <source>
        <strain evidence="2">ZZ-2019</strain>
        <tissue evidence="2">Adductor muscle</tissue>
    </source>
</reference>
<feature type="domain" description="C-type lectin" evidence="1">
    <location>
        <begin position="30"/>
        <end position="151"/>
    </location>
</feature>
<proteinExistence type="predicted"/>
<dbReference type="SMART" id="SM00034">
    <property type="entry name" value="CLECT"/>
    <property type="match status" value="1"/>
</dbReference>
<protein>
    <recommendedName>
        <fullName evidence="1">C-type lectin domain-containing protein</fullName>
    </recommendedName>
</protein>
<keyword evidence="3" id="KW-1185">Reference proteome</keyword>
<dbReference type="InterPro" id="IPR016187">
    <property type="entry name" value="CTDL_fold"/>
</dbReference>
<gene>
    <name evidence="2" type="ORF">FSP39_002396</name>
</gene>
<name>A0AA88Y7R6_PINIB</name>
<dbReference type="Proteomes" id="UP001186944">
    <property type="component" value="Unassembled WGS sequence"/>
</dbReference>
<dbReference type="CDD" id="cd00037">
    <property type="entry name" value="CLECT"/>
    <property type="match status" value="1"/>
</dbReference>
<comment type="caution">
    <text evidence="2">The sequence shown here is derived from an EMBL/GenBank/DDBJ whole genome shotgun (WGS) entry which is preliminary data.</text>
</comment>
<evidence type="ECO:0000313" key="3">
    <source>
        <dbReference type="Proteomes" id="UP001186944"/>
    </source>
</evidence>
<dbReference type="Pfam" id="PF00059">
    <property type="entry name" value="Lectin_C"/>
    <property type="match status" value="1"/>
</dbReference>